<evidence type="ECO:0000256" key="1">
    <source>
        <dbReference type="SAM" id="MobiDB-lite"/>
    </source>
</evidence>
<organism evidence="4 5">
    <name type="scientific">Coemansia thaxteri</name>
    <dbReference type="NCBI Taxonomy" id="2663907"/>
    <lineage>
        <taxon>Eukaryota</taxon>
        <taxon>Fungi</taxon>
        <taxon>Fungi incertae sedis</taxon>
        <taxon>Zoopagomycota</taxon>
        <taxon>Kickxellomycotina</taxon>
        <taxon>Kickxellomycetes</taxon>
        <taxon>Kickxellales</taxon>
        <taxon>Kickxellaceae</taxon>
        <taxon>Coemansia</taxon>
    </lineage>
</organism>
<evidence type="ECO:0000256" key="2">
    <source>
        <dbReference type="SAM" id="Phobius"/>
    </source>
</evidence>
<feature type="region of interest" description="Disordered" evidence="1">
    <location>
        <begin position="26"/>
        <end position="81"/>
    </location>
</feature>
<dbReference type="EMBL" id="JANBQF010000157">
    <property type="protein sequence ID" value="KAJ2004393.1"/>
    <property type="molecule type" value="Genomic_DNA"/>
</dbReference>
<keyword evidence="2" id="KW-0472">Membrane</keyword>
<dbReference type="Proteomes" id="UP001150907">
    <property type="component" value="Unassembled WGS sequence"/>
</dbReference>
<reference evidence="4" key="1">
    <citation type="submission" date="2022-07" db="EMBL/GenBank/DDBJ databases">
        <title>Phylogenomic reconstructions and comparative analyses of Kickxellomycotina fungi.</title>
        <authorList>
            <person name="Reynolds N.K."/>
            <person name="Stajich J.E."/>
            <person name="Barry K."/>
            <person name="Grigoriev I.V."/>
            <person name="Crous P."/>
            <person name="Smith M.E."/>
        </authorList>
    </citation>
    <scope>NUCLEOTIDE SEQUENCE</scope>
    <source>
        <strain evidence="4">IMI 214461</strain>
    </source>
</reference>
<keyword evidence="2" id="KW-1133">Transmembrane helix</keyword>
<name>A0A9W8EFJ0_9FUNG</name>
<gene>
    <name evidence="4" type="ORF">H4R26_002537</name>
</gene>
<dbReference type="AlphaFoldDB" id="A0A9W8EFJ0"/>
<feature type="region of interest" description="Disordered" evidence="1">
    <location>
        <begin position="278"/>
        <end position="304"/>
    </location>
</feature>
<keyword evidence="3" id="KW-0732">Signal</keyword>
<sequence>MNRFTWLLYVALVLLLVVSPSLAKHNKDSESTTTAIKHNEDHESTKTTSKRNNKPTSSSSDDDNVPTDTDLPTDPVGNGSTMQSIVSNVEARYDGVLIVNSEQTSCEVAVANELYGFVAANCLTVNGKMPSYLVTDQDEETACSLGSPVFSANRNNFICSNSTTMASVSKSCSLPYGLVYGVVKSNSVAPAAIYSHTVVFGSGLCSNFKKLNYYIQLGSYLTWGAKVAGYTPKIDGSTNSNGSKSVLGDITFSMKDGGSSVPGVAVYGGNLYSLIPSPTTTKPTTKPTGTKATSRHSPTPSRTVTVSVTRTVYVTRHKSSAGATNPAGVITKTVTVDVTRVVTRTKSPKSSKTGAPAISNISEVTNLPIPTNLPAATDANTATGTNSTATNSTDTNSTATSSTTPTTSEELTSTEGMSSKTKILIGVFVGIAVLGIGAFCLYYFYYRRR</sequence>
<protein>
    <submittedName>
        <fullName evidence="4">Uncharacterized protein</fullName>
    </submittedName>
</protein>
<feature type="region of interest" description="Disordered" evidence="1">
    <location>
        <begin position="369"/>
        <end position="415"/>
    </location>
</feature>
<evidence type="ECO:0000313" key="5">
    <source>
        <dbReference type="Proteomes" id="UP001150907"/>
    </source>
</evidence>
<feature type="signal peptide" evidence="3">
    <location>
        <begin position="1"/>
        <end position="23"/>
    </location>
</feature>
<proteinExistence type="predicted"/>
<dbReference type="OrthoDB" id="6380398at2759"/>
<keyword evidence="5" id="KW-1185">Reference proteome</keyword>
<keyword evidence="2" id="KW-0812">Transmembrane</keyword>
<comment type="caution">
    <text evidence="4">The sequence shown here is derived from an EMBL/GenBank/DDBJ whole genome shotgun (WGS) entry which is preliminary data.</text>
</comment>
<feature type="chain" id="PRO_5040844568" evidence="3">
    <location>
        <begin position="24"/>
        <end position="449"/>
    </location>
</feature>
<feature type="transmembrane region" description="Helical" evidence="2">
    <location>
        <begin position="423"/>
        <end position="445"/>
    </location>
</feature>
<evidence type="ECO:0000256" key="3">
    <source>
        <dbReference type="SAM" id="SignalP"/>
    </source>
</evidence>
<evidence type="ECO:0000313" key="4">
    <source>
        <dbReference type="EMBL" id="KAJ2004393.1"/>
    </source>
</evidence>
<feature type="compositionally biased region" description="Low complexity" evidence="1">
    <location>
        <begin position="375"/>
        <end position="414"/>
    </location>
</feature>
<accession>A0A9W8EFJ0</accession>